<evidence type="ECO:0000256" key="3">
    <source>
        <dbReference type="ARBA" id="ARBA00022729"/>
    </source>
</evidence>
<dbReference type="Proteomes" id="UP000198287">
    <property type="component" value="Unassembled WGS sequence"/>
</dbReference>
<accession>A0A226DFU2</accession>
<dbReference type="GO" id="GO:0098552">
    <property type="term" value="C:side of membrane"/>
    <property type="evidence" value="ECO:0007669"/>
    <property type="project" value="UniProtKB-KW"/>
</dbReference>
<comment type="subcellular location">
    <subcellularLocation>
        <location evidence="1">Membrane</location>
        <topology evidence="1">Lipid-anchor</topology>
        <topology evidence="1">GPI-anchor</topology>
    </subcellularLocation>
</comment>
<evidence type="ECO:0000313" key="7">
    <source>
        <dbReference type="EMBL" id="OXA44049.1"/>
    </source>
</evidence>
<dbReference type="PANTHER" id="PTHR33562">
    <property type="entry name" value="ATILLA, ISOFORM B-RELATED-RELATED"/>
    <property type="match status" value="1"/>
</dbReference>
<name>A0A226DFU2_FOLCA</name>
<feature type="chain" id="PRO_5012646530" evidence="6">
    <location>
        <begin position="23"/>
        <end position="173"/>
    </location>
</feature>
<sequence length="173" mass="19547">MWSILTPSILLVILVGRQGTEGTLCYQCDSWEHLGCGEDDYLYDKDREFLVPCNPLTYSQSSGQYQTAPQTCLKEVTYFLHDKNSPVLDPYHRYNRPHVMRHCGISLNPAYNRGEDYYDRCVKTEAVVNGIKAERWICSCSGDGCNSATRGVVTTVWIWCTALALLVTSGTLF</sequence>
<dbReference type="InterPro" id="IPR050975">
    <property type="entry name" value="Sleep_regulator"/>
</dbReference>
<organism evidence="7 8">
    <name type="scientific">Folsomia candida</name>
    <name type="common">Springtail</name>
    <dbReference type="NCBI Taxonomy" id="158441"/>
    <lineage>
        <taxon>Eukaryota</taxon>
        <taxon>Metazoa</taxon>
        <taxon>Ecdysozoa</taxon>
        <taxon>Arthropoda</taxon>
        <taxon>Hexapoda</taxon>
        <taxon>Collembola</taxon>
        <taxon>Entomobryomorpha</taxon>
        <taxon>Isotomoidea</taxon>
        <taxon>Isotomidae</taxon>
        <taxon>Proisotominae</taxon>
        <taxon>Folsomia</taxon>
    </lineage>
</organism>
<dbReference type="Pfam" id="PF17064">
    <property type="entry name" value="QVR"/>
    <property type="match status" value="1"/>
</dbReference>
<proteinExistence type="predicted"/>
<evidence type="ECO:0000256" key="5">
    <source>
        <dbReference type="ARBA" id="ARBA00023288"/>
    </source>
</evidence>
<dbReference type="AlphaFoldDB" id="A0A226DFU2"/>
<keyword evidence="2" id="KW-0336">GPI-anchor</keyword>
<dbReference type="OMA" id="WRINGCE"/>
<keyword evidence="4" id="KW-0325">Glycoprotein</keyword>
<comment type="caution">
    <text evidence="7">The sequence shown here is derived from an EMBL/GenBank/DDBJ whole genome shotgun (WGS) entry which is preliminary data.</text>
</comment>
<evidence type="ECO:0000256" key="2">
    <source>
        <dbReference type="ARBA" id="ARBA00022622"/>
    </source>
</evidence>
<keyword evidence="2" id="KW-0472">Membrane</keyword>
<keyword evidence="3 6" id="KW-0732">Signal</keyword>
<dbReference type="GO" id="GO:0032222">
    <property type="term" value="P:regulation of synaptic transmission, cholinergic"/>
    <property type="evidence" value="ECO:0007669"/>
    <property type="project" value="InterPro"/>
</dbReference>
<gene>
    <name evidence="7" type="ORF">Fcan01_21123</name>
</gene>
<keyword evidence="5" id="KW-0449">Lipoprotein</keyword>
<evidence type="ECO:0000256" key="4">
    <source>
        <dbReference type="ARBA" id="ARBA00023180"/>
    </source>
</evidence>
<evidence type="ECO:0000256" key="1">
    <source>
        <dbReference type="ARBA" id="ARBA00004589"/>
    </source>
</evidence>
<reference evidence="7 8" key="1">
    <citation type="submission" date="2015-12" db="EMBL/GenBank/DDBJ databases">
        <title>The genome of Folsomia candida.</title>
        <authorList>
            <person name="Faddeeva A."/>
            <person name="Derks M.F."/>
            <person name="Anvar Y."/>
            <person name="Smit S."/>
            <person name="Van Straalen N."/>
            <person name="Roelofs D."/>
        </authorList>
    </citation>
    <scope>NUCLEOTIDE SEQUENCE [LARGE SCALE GENOMIC DNA]</scope>
    <source>
        <strain evidence="7 8">VU population</strain>
        <tissue evidence="7">Whole body</tissue>
    </source>
</reference>
<keyword evidence="8" id="KW-1185">Reference proteome</keyword>
<feature type="signal peptide" evidence="6">
    <location>
        <begin position="1"/>
        <end position="22"/>
    </location>
</feature>
<dbReference type="GO" id="GO:0030431">
    <property type="term" value="P:sleep"/>
    <property type="evidence" value="ECO:0007669"/>
    <property type="project" value="InterPro"/>
</dbReference>
<evidence type="ECO:0000256" key="6">
    <source>
        <dbReference type="SAM" id="SignalP"/>
    </source>
</evidence>
<evidence type="ECO:0000313" key="8">
    <source>
        <dbReference type="Proteomes" id="UP000198287"/>
    </source>
</evidence>
<protein>
    <submittedName>
        <fullName evidence="7">CRISPR-associated endoribonuclease Cas6</fullName>
    </submittedName>
</protein>
<dbReference type="EMBL" id="LNIX01000020">
    <property type="protein sequence ID" value="OXA44049.1"/>
    <property type="molecule type" value="Genomic_DNA"/>
</dbReference>
<dbReference type="PANTHER" id="PTHR33562:SF18">
    <property type="entry name" value="BOUDIN-RELATED"/>
    <property type="match status" value="1"/>
</dbReference>
<dbReference type="InterPro" id="IPR031424">
    <property type="entry name" value="QVR-like"/>
</dbReference>